<dbReference type="KEGG" id="stae:HNV11_18230"/>
<protein>
    <recommendedName>
        <fullName evidence="9">O-antigen/teichoic acid export membrane protein</fullName>
    </recommendedName>
</protein>
<dbReference type="Proteomes" id="UP000502756">
    <property type="component" value="Chromosome"/>
</dbReference>
<keyword evidence="5 6" id="KW-0472">Membrane</keyword>
<evidence type="ECO:0000256" key="5">
    <source>
        <dbReference type="ARBA" id="ARBA00023136"/>
    </source>
</evidence>
<dbReference type="PANTHER" id="PTHR30250:SF11">
    <property type="entry name" value="O-ANTIGEN TRANSPORTER-RELATED"/>
    <property type="match status" value="1"/>
</dbReference>
<feature type="transmembrane region" description="Helical" evidence="6">
    <location>
        <begin position="343"/>
        <end position="361"/>
    </location>
</feature>
<proteinExistence type="predicted"/>
<evidence type="ECO:0000313" key="7">
    <source>
        <dbReference type="EMBL" id="QJW91176.1"/>
    </source>
</evidence>
<feature type="transmembrane region" description="Helical" evidence="6">
    <location>
        <begin position="397"/>
        <end position="418"/>
    </location>
</feature>
<feature type="transmembrane region" description="Helical" evidence="6">
    <location>
        <begin position="225"/>
        <end position="241"/>
    </location>
</feature>
<feature type="transmembrane region" description="Helical" evidence="6">
    <location>
        <begin position="151"/>
        <end position="172"/>
    </location>
</feature>
<dbReference type="PANTHER" id="PTHR30250">
    <property type="entry name" value="PST FAMILY PREDICTED COLANIC ACID TRANSPORTER"/>
    <property type="match status" value="1"/>
</dbReference>
<dbReference type="AlphaFoldDB" id="A0A6M5YCZ8"/>
<keyword evidence="4 6" id="KW-1133">Transmembrane helix</keyword>
<feature type="transmembrane region" description="Helical" evidence="6">
    <location>
        <begin position="92"/>
        <end position="114"/>
    </location>
</feature>
<dbReference type="RefSeq" id="WP_171741022.1">
    <property type="nucleotide sequence ID" value="NZ_CP053435.1"/>
</dbReference>
<organism evidence="7 8">
    <name type="scientific">Spirosoma taeanense</name>
    <dbReference type="NCBI Taxonomy" id="2735870"/>
    <lineage>
        <taxon>Bacteria</taxon>
        <taxon>Pseudomonadati</taxon>
        <taxon>Bacteroidota</taxon>
        <taxon>Cytophagia</taxon>
        <taxon>Cytophagales</taxon>
        <taxon>Cytophagaceae</taxon>
        <taxon>Spirosoma</taxon>
    </lineage>
</organism>
<evidence type="ECO:0000256" key="3">
    <source>
        <dbReference type="ARBA" id="ARBA00022692"/>
    </source>
</evidence>
<gene>
    <name evidence="7" type="ORF">HNV11_18230</name>
</gene>
<feature type="transmembrane region" description="Helical" evidence="6">
    <location>
        <begin position="47"/>
        <end position="65"/>
    </location>
</feature>
<evidence type="ECO:0008006" key="9">
    <source>
        <dbReference type="Google" id="ProtNLM"/>
    </source>
</evidence>
<feature type="transmembrane region" description="Helical" evidence="6">
    <location>
        <begin position="261"/>
        <end position="281"/>
    </location>
</feature>
<evidence type="ECO:0000256" key="2">
    <source>
        <dbReference type="ARBA" id="ARBA00022475"/>
    </source>
</evidence>
<sequence length="424" mass="47973">MSSFKYIKAFGAEPTIIFIGKIIAIVGQFIGVKMLTTVMSLKSYGELSVALSASTLGVLLIYGPLGQGISRYLSIAIENGQFNFYESAIKKLTFQAITVVVLISLCLISIMYLFVNVAYISIVTFIAILLILDGLNSSIYAGLYNAERKRILAAVIEVFDKFKYLFSFIIIWALNDNIYYALSCFIMTALILLLFNLYNYKNVFSKYRNSSHLINEKKVDYKKSIFVYSSPFAIWGIFTWGQTFSERYILNYFYSGAEVGVYAVINQFGFQTISLGSGLIMQLSAPILFKQASKSYEAAHRLYDSIVFWFILLIIGILFITYLYSKEVIILASSIKYAQYAYYLPWMMLAGCLFSAGQIISMKQMIDIQPKKLIQPKIVSSVIEIILLMIFVKRSSISGVIGSSLVANSIYFIWLIILNKKNRL</sequence>
<evidence type="ECO:0000256" key="1">
    <source>
        <dbReference type="ARBA" id="ARBA00004651"/>
    </source>
</evidence>
<keyword evidence="3 6" id="KW-0812">Transmembrane</keyword>
<feature type="transmembrane region" description="Helical" evidence="6">
    <location>
        <begin position="120"/>
        <end position="144"/>
    </location>
</feature>
<accession>A0A6M5YCZ8</accession>
<feature type="transmembrane region" description="Helical" evidence="6">
    <location>
        <begin position="178"/>
        <end position="198"/>
    </location>
</feature>
<feature type="transmembrane region" description="Helical" evidence="6">
    <location>
        <begin position="12"/>
        <end position="35"/>
    </location>
</feature>
<dbReference type="GO" id="GO:0005886">
    <property type="term" value="C:plasma membrane"/>
    <property type="evidence" value="ECO:0007669"/>
    <property type="project" value="UniProtKB-SubCell"/>
</dbReference>
<dbReference type="EMBL" id="CP053435">
    <property type="protein sequence ID" value="QJW91176.1"/>
    <property type="molecule type" value="Genomic_DNA"/>
</dbReference>
<keyword evidence="8" id="KW-1185">Reference proteome</keyword>
<evidence type="ECO:0000256" key="6">
    <source>
        <dbReference type="SAM" id="Phobius"/>
    </source>
</evidence>
<comment type="subcellular location">
    <subcellularLocation>
        <location evidence="1">Cell membrane</location>
        <topology evidence="1">Multi-pass membrane protein</topology>
    </subcellularLocation>
</comment>
<evidence type="ECO:0000256" key="4">
    <source>
        <dbReference type="ARBA" id="ARBA00022989"/>
    </source>
</evidence>
<keyword evidence="2" id="KW-1003">Cell membrane</keyword>
<name>A0A6M5YCZ8_9BACT</name>
<evidence type="ECO:0000313" key="8">
    <source>
        <dbReference type="Proteomes" id="UP000502756"/>
    </source>
</evidence>
<reference evidence="7 8" key="1">
    <citation type="submission" date="2020-05" db="EMBL/GenBank/DDBJ databases">
        <title>Genome sequencing of Spirosoma sp. TS118.</title>
        <authorList>
            <person name="Lee J.-H."/>
            <person name="Jeong S."/>
            <person name="Zhao L."/>
            <person name="Jung J.-H."/>
            <person name="Kim M.-K."/>
            <person name="Lim S."/>
        </authorList>
    </citation>
    <scope>NUCLEOTIDE SEQUENCE [LARGE SCALE GENOMIC DNA]</scope>
    <source>
        <strain evidence="7 8">TS118</strain>
    </source>
</reference>
<feature type="transmembrane region" description="Helical" evidence="6">
    <location>
        <begin position="302"/>
        <end position="323"/>
    </location>
</feature>
<feature type="transmembrane region" description="Helical" evidence="6">
    <location>
        <begin position="373"/>
        <end position="391"/>
    </location>
</feature>
<dbReference type="InterPro" id="IPR050833">
    <property type="entry name" value="Poly_Biosynth_Transport"/>
</dbReference>